<dbReference type="AlphaFoldDB" id="A0A0B1T221"/>
<dbReference type="PANTHER" id="PTHR11480">
    <property type="entry name" value="SAPOSIN-RELATED"/>
    <property type="match status" value="1"/>
</dbReference>
<organism evidence="1 2">
    <name type="scientific">Oesophagostomum dentatum</name>
    <name type="common">Nodular worm</name>
    <dbReference type="NCBI Taxonomy" id="61180"/>
    <lineage>
        <taxon>Eukaryota</taxon>
        <taxon>Metazoa</taxon>
        <taxon>Ecdysozoa</taxon>
        <taxon>Nematoda</taxon>
        <taxon>Chromadorea</taxon>
        <taxon>Rhabditida</taxon>
        <taxon>Rhabditina</taxon>
        <taxon>Rhabditomorpha</taxon>
        <taxon>Strongyloidea</taxon>
        <taxon>Strongylidae</taxon>
        <taxon>Oesophagostomum</taxon>
    </lineage>
</organism>
<protein>
    <submittedName>
        <fullName evidence="1">Surfactant protein B</fullName>
    </submittedName>
</protein>
<dbReference type="Proteomes" id="UP000053660">
    <property type="component" value="Unassembled WGS sequence"/>
</dbReference>
<accession>A0A0B1T221</accession>
<gene>
    <name evidence="1" type="ORF">OESDEN_08848</name>
</gene>
<proteinExistence type="predicted"/>
<evidence type="ECO:0000313" key="1">
    <source>
        <dbReference type="EMBL" id="KHJ91294.1"/>
    </source>
</evidence>
<keyword evidence="2" id="KW-1185">Reference proteome</keyword>
<dbReference type="EMBL" id="KN552194">
    <property type="protein sequence ID" value="KHJ91294.1"/>
    <property type="molecule type" value="Genomic_DNA"/>
</dbReference>
<evidence type="ECO:0000313" key="2">
    <source>
        <dbReference type="Proteomes" id="UP000053660"/>
    </source>
</evidence>
<name>A0A0B1T221_OESDE</name>
<reference evidence="1 2" key="1">
    <citation type="submission" date="2014-03" db="EMBL/GenBank/DDBJ databases">
        <title>Draft genome of the hookworm Oesophagostomum dentatum.</title>
        <authorList>
            <person name="Mitreva M."/>
        </authorList>
    </citation>
    <scope>NUCLEOTIDE SEQUENCE [LARGE SCALE GENOMIC DNA]</scope>
    <source>
        <strain evidence="1 2">OD-Hann</strain>
    </source>
</reference>
<dbReference type="InterPro" id="IPR051428">
    <property type="entry name" value="Sphingo_Act-Surfact_Prot"/>
</dbReference>
<feature type="non-terminal residue" evidence="1">
    <location>
        <position position="1"/>
    </location>
</feature>
<sequence>YKISGSIQQFACHDFLGANFTASCDDFLTLYLPTVLYMTFEQFTPEGVCTKMKSCDAVSMTRVSQLSKQQRLELNISLATELSLQTALDRPETAGFQHFIISELKRSACDHLSGFATTCDKFVDGVIPKLFAKFFEINKSEAVCSKIHFAC</sequence>
<dbReference type="Gene3D" id="1.10.225.10">
    <property type="entry name" value="Saposin-like"/>
    <property type="match status" value="2"/>
</dbReference>
<dbReference type="InterPro" id="IPR011001">
    <property type="entry name" value="Saposin-like"/>
</dbReference>
<dbReference type="SUPFAM" id="SSF47862">
    <property type="entry name" value="Saposin"/>
    <property type="match status" value="2"/>
</dbReference>
<dbReference type="OrthoDB" id="69496at2759"/>